<evidence type="ECO:0000256" key="2">
    <source>
        <dbReference type="SAM" id="SignalP"/>
    </source>
</evidence>
<keyword evidence="2" id="KW-0732">Signal</keyword>
<keyword evidence="4" id="KW-1185">Reference proteome</keyword>
<evidence type="ECO:0000313" key="4">
    <source>
        <dbReference type="Proteomes" id="UP000241167"/>
    </source>
</evidence>
<organism evidence="3 4">
    <name type="scientific">Allosphingosinicella deserti</name>
    <dbReference type="NCBI Taxonomy" id="2116704"/>
    <lineage>
        <taxon>Bacteria</taxon>
        <taxon>Pseudomonadati</taxon>
        <taxon>Pseudomonadota</taxon>
        <taxon>Alphaproteobacteria</taxon>
        <taxon>Sphingomonadales</taxon>
        <taxon>Sphingomonadaceae</taxon>
        <taxon>Allosphingosinicella</taxon>
    </lineage>
</organism>
<dbReference type="RefSeq" id="WP_106511114.1">
    <property type="nucleotide sequence ID" value="NZ_PXYI01000001.1"/>
</dbReference>
<dbReference type="EMBL" id="PXYI01000001">
    <property type="protein sequence ID" value="PSJ43093.1"/>
    <property type="molecule type" value="Genomic_DNA"/>
</dbReference>
<sequence length="86" mass="8709">MKFMLKAAVGASLLALAACGGQGDDSLGDNVADNADAVADNVEAVAENTTNEAAADSLEENAEAIRENGQAQEEAIDDADVKANTQ</sequence>
<feature type="signal peptide" evidence="2">
    <location>
        <begin position="1"/>
        <end position="17"/>
    </location>
</feature>
<feature type="region of interest" description="Disordered" evidence="1">
    <location>
        <begin position="64"/>
        <end position="86"/>
    </location>
</feature>
<protein>
    <recommendedName>
        <fullName evidence="5">Circumsporozoite protein</fullName>
    </recommendedName>
</protein>
<comment type="caution">
    <text evidence="3">The sequence shown here is derived from an EMBL/GenBank/DDBJ whole genome shotgun (WGS) entry which is preliminary data.</text>
</comment>
<dbReference type="AlphaFoldDB" id="A0A2P7QYR9"/>
<dbReference type="PROSITE" id="PS51257">
    <property type="entry name" value="PROKAR_LIPOPROTEIN"/>
    <property type="match status" value="1"/>
</dbReference>
<dbReference type="OrthoDB" id="10013567at2"/>
<reference evidence="3 4" key="1">
    <citation type="submission" date="2018-03" db="EMBL/GenBank/DDBJ databases">
        <title>The draft genome of Sphingosinicella sp. GL-C-18.</title>
        <authorList>
            <person name="Liu L."/>
            <person name="Li L."/>
            <person name="Liang L."/>
            <person name="Zhang X."/>
            <person name="Wang T."/>
        </authorList>
    </citation>
    <scope>NUCLEOTIDE SEQUENCE [LARGE SCALE GENOMIC DNA]</scope>
    <source>
        <strain evidence="3 4">GL-C-18</strain>
    </source>
</reference>
<dbReference type="Proteomes" id="UP000241167">
    <property type="component" value="Unassembled WGS sequence"/>
</dbReference>
<accession>A0A2P7QYR9</accession>
<feature type="chain" id="PRO_5015153170" description="Circumsporozoite protein" evidence="2">
    <location>
        <begin position="18"/>
        <end position="86"/>
    </location>
</feature>
<evidence type="ECO:0000256" key="1">
    <source>
        <dbReference type="SAM" id="MobiDB-lite"/>
    </source>
</evidence>
<gene>
    <name evidence="3" type="ORF">C7I55_01510</name>
</gene>
<evidence type="ECO:0008006" key="5">
    <source>
        <dbReference type="Google" id="ProtNLM"/>
    </source>
</evidence>
<evidence type="ECO:0000313" key="3">
    <source>
        <dbReference type="EMBL" id="PSJ43093.1"/>
    </source>
</evidence>
<proteinExistence type="predicted"/>
<name>A0A2P7QYR9_9SPHN</name>